<proteinExistence type="predicted"/>
<accession>A0A8K0TGE0</accession>
<evidence type="ECO:0000256" key="1">
    <source>
        <dbReference type="SAM" id="MobiDB-lite"/>
    </source>
</evidence>
<evidence type="ECO:0000313" key="3">
    <source>
        <dbReference type="Proteomes" id="UP000813385"/>
    </source>
</evidence>
<feature type="region of interest" description="Disordered" evidence="1">
    <location>
        <begin position="61"/>
        <end position="80"/>
    </location>
</feature>
<dbReference type="AlphaFoldDB" id="A0A8K0TGE0"/>
<reference evidence="2" key="1">
    <citation type="journal article" date="2021" name="Nat. Commun.">
        <title>Genetic determinants of endophytism in the Arabidopsis root mycobiome.</title>
        <authorList>
            <person name="Mesny F."/>
            <person name="Miyauchi S."/>
            <person name="Thiergart T."/>
            <person name="Pickel B."/>
            <person name="Atanasova L."/>
            <person name="Karlsson M."/>
            <person name="Huettel B."/>
            <person name="Barry K.W."/>
            <person name="Haridas S."/>
            <person name="Chen C."/>
            <person name="Bauer D."/>
            <person name="Andreopoulos W."/>
            <person name="Pangilinan J."/>
            <person name="LaButti K."/>
            <person name="Riley R."/>
            <person name="Lipzen A."/>
            <person name="Clum A."/>
            <person name="Drula E."/>
            <person name="Henrissat B."/>
            <person name="Kohler A."/>
            <person name="Grigoriev I.V."/>
            <person name="Martin F.M."/>
            <person name="Hacquard S."/>
        </authorList>
    </citation>
    <scope>NUCLEOTIDE SEQUENCE</scope>
    <source>
        <strain evidence="2">MPI-CAGE-AT-0016</strain>
    </source>
</reference>
<dbReference type="Proteomes" id="UP000813385">
    <property type="component" value="Unassembled WGS sequence"/>
</dbReference>
<protein>
    <submittedName>
        <fullName evidence="2">Uncharacterized protein</fullName>
    </submittedName>
</protein>
<organism evidence="2 3">
    <name type="scientific">Plectosphaerella cucumerina</name>
    <dbReference type="NCBI Taxonomy" id="40658"/>
    <lineage>
        <taxon>Eukaryota</taxon>
        <taxon>Fungi</taxon>
        <taxon>Dikarya</taxon>
        <taxon>Ascomycota</taxon>
        <taxon>Pezizomycotina</taxon>
        <taxon>Sordariomycetes</taxon>
        <taxon>Hypocreomycetidae</taxon>
        <taxon>Glomerellales</taxon>
        <taxon>Plectosphaerellaceae</taxon>
        <taxon>Plectosphaerella</taxon>
    </lineage>
</organism>
<gene>
    <name evidence="2" type="ORF">B0T11DRAFT_50096</name>
</gene>
<name>A0A8K0TGE0_9PEZI</name>
<keyword evidence="3" id="KW-1185">Reference proteome</keyword>
<sequence>MLPAPPTPSRVNDVSRSLSTPHAPRPNWNRHQSAAQFSQHKSASNISASLAHSARSRLSYLRHGPRRPNDEGSPMLPVHAAPRYPGTKTLEIDLSLLRWHLWGLSAPSLPVLAPGAVSAASWQTQMMGSRAPLRQGCLGVARVGLRLVFRSPEIPRVRCPHAPCTATTIYAASPSPRARRSIDRKFERRMPFWNFCSIRKTPLRCSPEKENARPPISWIDNTLQSDFHTKSACLLAVKYMSPLTHSVSVGRLSSLWPQ</sequence>
<evidence type="ECO:0000313" key="2">
    <source>
        <dbReference type="EMBL" id="KAH7367070.1"/>
    </source>
</evidence>
<feature type="compositionally biased region" description="Polar residues" evidence="1">
    <location>
        <begin position="9"/>
        <end position="20"/>
    </location>
</feature>
<dbReference type="EMBL" id="JAGPXD010000002">
    <property type="protein sequence ID" value="KAH7367070.1"/>
    <property type="molecule type" value="Genomic_DNA"/>
</dbReference>
<feature type="region of interest" description="Disordered" evidence="1">
    <location>
        <begin position="1"/>
        <end position="48"/>
    </location>
</feature>
<feature type="compositionally biased region" description="Polar residues" evidence="1">
    <location>
        <begin position="29"/>
        <end position="46"/>
    </location>
</feature>
<comment type="caution">
    <text evidence="2">The sequence shown here is derived from an EMBL/GenBank/DDBJ whole genome shotgun (WGS) entry which is preliminary data.</text>
</comment>